<sequence>MMRKLVGSISIVVGLMVATIGSAEEAGTASLTVDGTEYQFKLNAMQSDWSGSESYASLNIWLSGADDDTRKTFPGMTLGFEYVGGQPNAVEMRLMKYEGGKTQRLYGNPDTSALVLDQASVVIDGNEISLSGTFSSSFGTSGDFGRTIDYSSGISAEGSFSVTLGPV</sequence>
<feature type="chain" id="PRO_5015341168" description="Lipid/polyisoprenoid-binding YceI-like domain-containing protein" evidence="1">
    <location>
        <begin position="24"/>
        <end position="167"/>
    </location>
</feature>
<reference evidence="2 3" key="1">
    <citation type="submission" date="2018-03" db="EMBL/GenBank/DDBJ databases">
        <authorList>
            <person name="Keele B.F."/>
        </authorList>
    </citation>
    <scope>NUCLEOTIDE SEQUENCE [LARGE SCALE GENOMIC DNA]</scope>
    <source>
        <strain evidence="2 3">CECT 8811</strain>
    </source>
</reference>
<keyword evidence="3" id="KW-1185">Reference proteome</keyword>
<accession>A0A2R8AM72</accession>
<evidence type="ECO:0000313" key="3">
    <source>
        <dbReference type="Proteomes" id="UP000244911"/>
    </source>
</evidence>
<dbReference type="RefSeq" id="WP_146184013.1">
    <property type="nucleotide sequence ID" value="NZ_OMOI01000001.1"/>
</dbReference>
<dbReference type="Proteomes" id="UP000244911">
    <property type="component" value="Unassembled WGS sequence"/>
</dbReference>
<evidence type="ECO:0000313" key="2">
    <source>
        <dbReference type="EMBL" id="SPF77128.1"/>
    </source>
</evidence>
<evidence type="ECO:0008006" key="4">
    <source>
        <dbReference type="Google" id="ProtNLM"/>
    </source>
</evidence>
<proteinExistence type="predicted"/>
<dbReference type="OrthoDB" id="7855275at2"/>
<dbReference type="EMBL" id="OMOI01000001">
    <property type="protein sequence ID" value="SPF77128.1"/>
    <property type="molecule type" value="Genomic_DNA"/>
</dbReference>
<dbReference type="AlphaFoldDB" id="A0A2R8AM72"/>
<name>A0A2R8AM72_9RHOB</name>
<organism evidence="2 3">
    <name type="scientific">Aliiroseovarius pelagivivens</name>
    <dbReference type="NCBI Taxonomy" id="1639690"/>
    <lineage>
        <taxon>Bacteria</taxon>
        <taxon>Pseudomonadati</taxon>
        <taxon>Pseudomonadota</taxon>
        <taxon>Alphaproteobacteria</taxon>
        <taxon>Rhodobacterales</taxon>
        <taxon>Paracoccaceae</taxon>
        <taxon>Aliiroseovarius</taxon>
    </lineage>
</organism>
<evidence type="ECO:0000256" key="1">
    <source>
        <dbReference type="SAM" id="SignalP"/>
    </source>
</evidence>
<protein>
    <recommendedName>
        <fullName evidence="4">Lipid/polyisoprenoid-binding YceI-like domain-containing protein</fullName>
    </recommendedName>
</protein>
<gene>
    <name evidence="2" type="ORF">ALP8811_02151</name>
</gene>
<keyword evidence="1" id="KW-0732">Signal</keyword>
<feature type="signal peptide" evidence="1">
    <location>
        <begin position="1"/>
        <end position="23"/>
    </location>
</feature>